<protein>
    <recommendedName>
        <fullName evidence="3">Integrase catalytic domain-containing protein</fullName>
    </recommendedName>
</protein>
<dbReference type="OrthoDB" id="1935865at2759"/>
<keyword evidence="2" id="KW-1185">Reference proteome</keyword>
<gene>
    <name evidence="1" type="ORF">KFL_012050020</name>
</gene>
<evidence type="ECO:0008006" key="3">
    <source>
        <dbReference type="Google" id="ProtNLM"/>
    </source>
</evidence>
<dbReference type="EMBL" id="DF238154">
    <property type="protein sequence ID" value="GAQ92925.1"/>
    <property type="molecule type" value="Genomic_DNA"/>
</dbReference>
<proteinExistence type="predicted"/>
<organism evidence="1 2">
    <name type="scientific">Klebsormidium nitens</name>
    <name type="common">Green alga</name>
    <name type="synonym">Ulothrix nitens</name>
    <dbReference type="NCBI Taxonomy" id="105231"/>
    <lineage>
        <taxon>Eukaryota</taxon>
        <taxon>Viridiplantae</taxon>
        <taxon>Streptophyta</taxon>
        <taxon>Klebsormidiophyceae</taxon>
        <taxon>Klebsormidiales</taxon>
        <taxon>Klebsormidiaceae</taxon>
        <taxon>Klebsormidium</taxon>
    </lineage>
</organism>
<evidence type="ECO:0000313" key="2">
    <source>
        <dbReference type="Proteomes" id="UP000054558"/>
    </source>
</evidence>
<dbReference type="SUPFAM" id="SSF53098">
    <property type="entry name" value="Ribonuclease H-like"/>
    <property type="match status" value="1"/>
</dbReference>
<evidence type="ECO:0000313" key="1">
    <source>
        <dbReference type="EMBL" id="GAQ92925.1"/>
    </source>
</evidence>
<dbReference type="InterPro" id="IPR012337">
    <property type="entry name" value="RNaseH-like_sf"/>
</dbReference>
<dbReference type="Proteomes" id="UP000054558">
    <property type="component" value="Unassembled WGS sequence"/>
</dbReference>
<sequence length="171" mass="19243">MVHDQRYYLPKDEGGGGSDSVVAYAAQRKGNKEKATARMKTGARGLRATIVESWVDAGAFHGGQYFATFLDGYNKLSVVVSMKQKSDVAKVTEHVINRLELQLNKKLKSVRTHWEKQYVNKVLKYVFGGKRTVHEKTTPYTAEQNGSAERLNRHVEKKLWAIIGCSRTRAA</sequence>
<dbReference type="PANTHER" id="PTHR42648">
    <property type="entry name" value="TRANSPOSASE, PUTATIVE-RELATED"/>
    <property type="match status" value="1"/>
</dbReference>
<dbReference type="Gene3D" id="3.30.420.10">
    <property type="entry name" value="Ribonuclease H-like superfamily/Ribonuclease H"/>
    <property type="match status" value="1"/>
</dbReference>
<dbReference type="STRING" id="105231.A0A1Y1IPS5"/>
<dbReference type="PANTHER" id="PTHR42648:SF28">
    <property type="entry name" value="TRANSPOSON-ENCODED PROTEIN WITH RIBONUCLEASE H-LIKE AND RETROVIRUS ZINC FINGER-LIKE DOMAINS"/>
    <property type="match status" value="1"/>
</dbReference>
<name>A0A1Y1IPS5_KLENI</name>
<dbReference type="InterPro" id="IPR039537">
    <property type="entry name" value="Retrotran_Ty1/copia-like"/>
</dbReference>
<dbReference type="GO" id="GO:0003676">
    <property type="term" value="F:nucleic acid binding"/>
    <property type="evidence" value="ECO:0007669"/>
    <property type="project" value="InterPro"/>
</dbReference>
<reference evidence="1 2" key="1">
    <citation type="journal article" date="2014" name="Nat. Commun.">
        <title>Klebsormidium flaccidum genome reveals primary factors for plant terrestrial adaptation.</title>
        <authorList>
            <person name="Hori K."/>
            <person name="Maruyama F."/>
            <person name="Fujisawa T."/>
            <person name="Togashi T."/>
            <person name="Yamamoto N."/>
            <person name="Seo M."/>
            <person name="Sato S."/>
            <person name="Yamada T."/>
            <person name="Mori H."/>
            <person name="Tajima N."/>
            <person name="Moriyama T."/>
            <person name="Ikeuchi M."/>
            <person name="Watanabe M."/>
            <person name="Wada H."/>
            <person name="Kobayashi K."/>
            <person name="Saito M."/>
            <person name="Masuda T."/>
            <person name="Sasaki-Sekimoto Y."/>
            <person name="Mashiguchi K."/>
            <person name="Awai K."/>
            <person name="Shimojima M."/>
            <person name="Masuda S."/>
            <person name="Iwai M."/>
            <person name="Nobusawa T."/>
            <person name="Narise T."/>
            <person name="Kondo S."/>
            <person name="Saito H."/>
            <person name="Sato R."/>
            <person name="Murakawa M."/>
            <person name="Ihara Y."/>
            <person name="Oshima-Yamada Y."/>
            <person name="Ohtaka K."/>
            <person name="Satoh M."/>
            <person name="Sonobe K."/>
            <person name="Ishii M."/>
            <person name="Ohtani R."/>
            <person name="Kanamori-Sato M."/>
            <person name="Honoki R."/>
            <person name="Miyazaki D."/>
            <person name="Mochizuki H."/>
            <person name="Umetsu J."/>
            <person name="Higashi K."/>
            <person name="Shibata D."/>
            <person name="Kamiya Y."/>
            <person name="Sato N."/>
            <person name="Nakamura Y."/>
            <person name="Tabata S."/>
            <person name="Ida S."/>
            <person name="Kurokawa K."/>
            <person name="Ohta H."/>
        </authorList>
    </citation>
    <scope>NUCLEOTIDE SEQUENCE [LARGE SCALE GENOMIC DNA]</scope>
    <source>
        <strain evidence="1 2">NIES-2285</strain>
    </source>
</reference>
<accession>A0A1Y1IPS5</accession>
<dbReference type="AlphaFoldDB" id="A0A1Y1IPS5"/>
<dbReference type="InterPro" id="IPR036397">
    <property type="entry name" value="RNaseH_sf"/>
</dbReference>